<dbReference type="AlphaFoldDB" id="A0A2G7FQZ1"/>
<feature type="coiled-coil region" evidence="1">
    <location>
        <begin position="410"/>
        <end position="438"/>
    </location>
</feature>
<keyword evidence="4" id="KW-1185">Reference proteome</keyword>
<accession>A0A2G7FQZ1</accession>
<proteinExistence type="predicted"/>
<organism evidence="3 4">
    <name type="scientific">Aspergillus arachidicola</name>
    <dbReference type="NCBI Taxonomy" id="656916"/>
    <lineage>
        <taxon>Eukaryota</taxon>
        <taxon>Fungi</taxon>
        <taxon>Dikarya</taxon>
        <taxon>Ascomycota</taxon>
        <taxon>Pezizomycotina</taxon>
        <taxon>Eurotiomycetes</taxon>
        <taxon>Eurotiomycetidae</taxon>
        <taxon>Eurotiales</taxon>
        <taxon>Aspergillaceae</taxon>
        <taxon>Aspergillus</taxon>
        <taxon>Aspergillus subgen. Circumdati</taxon>
    </lineage>
</organism>
<reference evidence="3 4" key="1">
    <citation type="submission" date="2017-05" db="EMBL/GenBank/DDBJ databases">
        <title>Genome sequence for an aflatoxigenic pathogen of Argentinian peanut, Aspergillus arachidicola.</title>
        <authorList>
            <person name="Moore G."/>
            <person name="Beltz S.B."/>
            <person name="Mack B.M."/>
        </authorList>
    </citation>
    <scope>NUCLEOTIDE SEQUENCE [LARGE SCALE GENOMIC DNA]</scope>
    <source>
        <strain evidence="3 4">CBS 117610</strain>
    </source>
</reference>
<dbReference type="STRING" id="656916.A0A2G7FQZ1"/>
<evidence type="ECO:0000313" key="3">
    <source>
        <dbReference type="EMBL" id="PIG82695.1"/>
    </source>
</evidence>
<dbReference type="Pfam" id="PF20255">
    <property type="entry name" value="DUF6606"/>
    <property type="match status" value="1"/>
</dbReference>
<evidence type="ECO:0000256" key="1">
    <source>
        <dbReference type="SAM" id="Coils"/>
    </source>
</evidence>
<evidence type="ECO:0000259" key="2">
    <source>
        <dbReference type="Pfam" id="PF20255"/>
    </source>
</evidence>
<dbReference type="InterPro" id="IPR046541">
    <property type="entry name" value="DUF6606"/>
</dbReference>
<protein>
    <recommendedName>
        <fullName evidence="2">DUF6606 domain-containing protein</fullName>
    </recommendedName>
</protein>
<gene>
    <name evidence="3" type="ORF">AARAC_010891</name>
</gene>
<keyword evidence="1" id="KW-0175">Coiled coil</keyword>
<evidence type="ECO:0000313" key="4">
    <source>
        <dbReference type="Proteomes" id="UP000231358"/>
    </source>
</evidence>
<sequence length="677" mass="77724">MTTPNADERLLIGALEYLINHVFLPLKVPQQDDHDPDHERFLVGFVLTALKEFKCYIATEWHSTTDLVVAMVRNLENMLDPAGCMDPEQLLSSLESLCTDGQALRGVLLLHIRAQNCGVMVSKRENSILFEAFELLPPNTDVMATQGRLRRSFPGPALSMKVEHFKDPNLQAVVAETLAKMSRQSAPGTRPKVKKADHWYDDERETAHPKMVTELFFNFLKPLCKQVEPPRVWKNTRSEVMCCGSQLPWRRSSLWLLLRVGIQFFTLQAFETWVASHLDAWIKAHQSEWNTCGELSRLIQTYHKVAAPFYLGNPVATSNMILTVVELWVVCDKSATSIDKTILEYDVGIPENVFQCLLLPSHSQLLSLKNTEDYVRFRVEASSWPALLTFQSFGHPNSFSVKYFSQPLRHQELLKSIEAQAREAREAKRAELRRMKEEYIALMHIYDKMSCDMYQYQDTNDKTTKYHDSKCQRCAYRDKAQQLRISAHVWPLPKRPIEVQSVVFELKVPQWYGSWRDTALYLLLDVFGLEVSTKNKSRPKLSLSSYPGLQCYFEPYDITCRLCLSSNTNAYGSTYQPIIGVTEEAVCLENAIKYSYLDKATSLFVNSVETLSDKSSVFCIYKLPPRSSELQQYLWRLAVMPNDPPPNKVISSQLDCPKHMSFEEYIALTHLLLGLRI</sequence>
<dbReference type="EMBL" id="NEXV01000497">
    <property type="protein sequence ID" value="PIG82695.1"/>
    <property type="molecule type" value="Genomic_DNA"/>
</dbReference>
<name>A0A2G7FQZ1_9EURO</name>
<dbReference type="Proteomes" id="UP000231358">
    <property type="component" value="Unassembled WGS sequence"/>
</dbReference>
<feature type="domain" description="DUF6606" evidence="2">
    <location>
        <begin position="18"/>
        <end position="266"/>
    </location>
</feature>
<comment type="caution">
    <text evidence="3">The sequence shown here is derived from an EMBL/GenBank/DDBJ whole genome shotgun (WGS) entry which is preliminary data.</text>
</comment>